<sequence length="80" mass="8564">MIVERAFEPHAGVYTPEELGLLRGVVREALRRCGHELDQDQVEAVARIVVDAYSDGVSDSDQLLDIATAAAIACLTNPAA</sequence>
<comment type="caution">
    <text evidence="1">The sequence shown here is derived from an EMBL/GenBank/DDBJ whole genome shotgun (WGS) entry which is preliminary data.</text>
</comment>
<name>A0ABT2LTU6_9HYPH</name>
<dbReference type="Proteomes" id="UP001320831">
    <property type="component" value="Unassembled WGS sequence"/>
</dbReference>
<evidence type="ECO:0000313" key="2">
    <source>
        <dbReference type="Proteomes" id="UP001320831"/>
    </source>
</evidence>
<keyword evidence="2" id="KW-1185">Reference proteome</keyword>
<proteinExistence type="predicted"/>
<gene>
    <name evidence="1" type="ORF">N5A92_23280</name>
</gene>
<dbReference type="RefSeq" id="WP_260906689.1">
    <property type="nucleotide sequence ID" value="NZ_JAOCZP010000010.1"/>
</dbReference>
<dbReference type="EMBL" id="JAOCZP010000010">
    <property type="protein sequence ID" value="MCT7377945.1"/>
    <property type="molecule type" value="Genomic_DNA"/>
</dbReference>
<accession>A0ABT2LTU6</accession>
<evidence type="ECO:0000313" key="1">
    <source>
        <dbReference type="EMBL" id="MCT7377945.1"/>
    </source>
</evidence>
<organism evidence="1 2">
    <name type="scientific">Chelativorans salis</name>
    <dbReference type="NCBI Taxonomy" id="2978478"/>
    <lineage>
        <taxon>Bacteria</taxon>
        <taxon>Pseudomonadati</taxon>
        <taxon>Pseudomonadota</taxon>
        <taxon>Alphaproteobacteria</taxon>
        <taxon>Hyphomicrobiales</taxon>
        <taxon>Phyllobacteriaceae</taxon>
        <taxon>Chelativorans</taxon>
    </lineage>
</organism>
<protein>
    <submittedName>
        <fullName evidence="1">Uncharacterized protein</fullName>
    </submittedName>
</protein>
<reference evidence="1 2" key="1">
    <citation type="submission" date="2022-09" db="EMBL/GenBank/DDBJ databases">
        <title>Chelativorans salina sp. nov., a novel slightly halophilic bacterium isolated from a saline lake sediment enrichment.</title>
        <authorList>
            <person name="Gao L."/>
            <person name="Fang B.-Z."/>
            <person name="Li W.-J."/>
        </authorList>
    </citation>
    <scope>NUCLEOTIDE SEQUENCE [LARGE SCALE GENOMIC DNA]</scope>
    <source>
        <strain evidence="1 2">EGI FJ00035</strain>
    </source>
</reference>